<dbReference type="AlphaFoldDB" id="A0AAV7YBN0"/>
<evidence type="ECO:0000259" key="1">
    <source>
        <dbReference type="Pfam" id="PF16457"/>
    </source>
</evidence>
<feature type="domain" description="PH" evidence="1">
    <location>
        <begin position="29"/>
        <end position="137"/>
    </location>
</feature>
<evidence type="ECO:0000313" key="5">
    <source>
        <dbReference type="Proteomes" id="UP001150062"/>
    </source>
</evidence>
<comment type="caution">
    <text evidence="2">The sequence shown here is derived from an EMBL/GenBank/DDBJ whole genome shotgun (WGS) entry which is preliminary data.</text>
</comment>
<gene>
    <name evidence="2" type="ORF">M0812_28758</name>
    <name evidence="3" type="ORF">M0813_09103</name>
</gene>
<dbReference type="InterPro" id="IPR011993">
    <property type="entry name" value="PH-like_dom_sf"/>
</dbReference>
<organism evidence="2 4">
    <name type="scientific">Anaeramoeba flamelloides</name>
    <dbReference type="NCBI Taxonomy" id="1746091"/>
    <lineage>
        <taxon>Eukaryota</taxon>
        <taxon>Metamonada</taxon>
        <taxon>Anaeramoebidae</taxon>
        <taxon>Anaeramoeba</taxon>
    </lineage>
</organism>
<dbReference type="Pfam" id="PF16457">
    <property type="entry name" value="PH_12"/>
    <property type="match status" value="1"/>
</dbReference>
<reference evidence="3" key="1">
    <citation type="submission" date="2022-08" db="EMBL/GenBank/DDBJ databases">
        <title>Novel sulfate-reducing endosymbionts in the free-living metamonad Anaeramoeba.</title>
        <authorList>
            <person name="Jerlstrom-Hultqvist J."/>
            <person name="Cepicka I."/>
            <person name="Gallot-Lavallee L."/>
            <person name="Salas-Leiva D."/>
            <person name="Curtis B.A."/>
            <person name="Zahonova K."/>
            <person name="Pipaliya S."/>
            <person name="Dacks J."/>
            <person name="Roger A.J."/>
        </authorList>
    </citation>
    <scope>NUCLEOTIDE SEQUENCE</scope>
    <source>
        <strain evidence="3">Schooner1</strain>
    </source>
</reference>
<dbReference type="EMBL" id="JAOAOG010000329">
    <property type="protein sequence ID" value="KAJ6228275.1"/>
    <property type="molecule type" value="Genomic_DNA"/>
</dbReference>
<dbReference type="Proteomes" id="UP001150062">
    <property type="component" value="Unassembled WGS sequence"/>
</dbReference>
<keyword evidence="5" id="KW-1185">Reference proteome</keyword>
<name>A0AAV7YBN0_9EUKA</name>
<dbReference type="InterPro" id="IPR001849">
    <property type="entry name" value="PH_domain"/>
</dbReference>
<evidence type="ECO:0000313" key="4">
    <source>
        <dbReference type="Proteomes" id="UP001146793"/>
    </source>
</evidence>
<evidence type="ECO:0000313" key="2">
    <source>
        <dbReference type="EMBL" id="KAJ3426305.1"/>
    </source>
</evidence>
<evidence type="ECO:0000313" key="3">
    <source>
        <dbReference type="EMBL" id="KAJ6228275.1"/>
    </source>
</evidence>
<dbReference type="Gene3D" id="2.30.29.30">
    <property type="entry name" value="Pleckstrin-homology domain (PH domain)/Phosphotyrosine-binding domain (PTB)"/>
    <property type="match status" value="1"/>
</dbReference>
<accession>A0AAV7YBN0</accession>
<reference evidence="2" key="2">
    <citation type="submission" date="2022-08" db="EMBL/GenBank/DDBJ databases">
        <title>Novel sulphate-reducing endosymbionts in the free-living metamonad Anaeramoeba.</title>
        <authorList>
            <person name="Jerlstrom-Hultqvist J."/>
            <person name="Cepicka I."/>
            <person name="Gallot-Lavallee L."/>
            <person name="Salas-Leiva D."/>
            <person name="Curtis B.A."/>
            <person name="Zahonova K."/>
            <person name="Pipaliya S."/>
            <person name="Dacks J."/>
            <person name="Roger A.J."/>
        </authorList>
    </citation>
    <scope>NUCLEOTIDE SEQUENCE</scope>
    <source>
        <strain evidence="2">Busselton2</strain>
    </source>
</reference>
<dbReference type="EMBL" id="JANTQA010000070">
    <property type="protein sequence ID" value="KAJ3426305.1"/>
    <property type="molecule type" value="Genomic_DNA"/>
</dbReference>
<dbReference type="Proteomes" id="UP001146793">
    <property type="component" value="Unassembled WGS sequence"/>
</dbReference>
<sequence length="188" mass="21627">MFSEETERIKKIRSKYRQPSVDIIMKLQLKKMTKGKMFIQVMKNGKIAHTFIKLNQDLKAVVSGPNLRGPFKTILSISNIGSITKDPQQIKTKKLDQKLINFLFIINDKQTKPLHTFVAQNEKQFANWSDGFRYLIGKPIEESITQNAIDELIDVDTEIELFDSPKIPPVLPPPPIDLNFKVKTTEFL</sequence>
<protein>
    <submittedName>
        <fullName evidence="2">Engulfment and cell motility protein</fullName>
    </submittedName>
</protein>
<proteinExistence type="predicted"/>